<feature type="signal peptide" evidence="2">
    <location>
        <begin position="1"/>
        <end position="22"/>
    </location>
</feature>
<keyword evidence="2" id="KW-0732">Signal</keyword>
<keyword evidence="4" id="KW-1185">Reference proteome</keyword>
<dbReference type="EMBL" id="CP007453">
    <property type="protein sequence ID" value="AHM58164.1"/>
    <property type="molecule type" value="Genomic_DNA"/>
</dbReference>
<gene>
    <name evidence="3" type="ORF">EAL2_808p06610</name>
</gene>
<dbReference type="PROSITE" id="PS51257">
    <property type="entry name" value="PROKAR_LIPOPROTEIN"/>
    <property type="match status" value="1"/>
</dbReference>
<dbReference type="Proteomes" id="UP000019591">
    <property type="component" value="Plasmid EAL2_808p"/>
</dbReference>
<sequence>MKLFSRKTVMMMSLAMLTLVLSVGCMNPDPEKPDTKQPQQTENNGQTKKVTKFIEASRELRDTNELTLLDEFEIDIEGDGQMEYVQMFTAAQRDQSGSIMWDDGQNWLLTVRGEGKEYVLFEGYVQLGEIKYWAYTAGSDSKLHITTIQPGSASLQVMDFEYDADKDGFEGTEILNPENVNLMHSSVNVE</sequence>
<evidence type="ECO:0008006" key="5">
    <source>
        <dbReference type="Google" id="ProtNLM"/>
    </source>
</evidence>
<dbReference type="OrthoDB" id="2067411at2"/>
<dbReference type="PATRIC" id="fig|1286171.3.peg.2844"/>
<geneLocation type="plasmid" evidence="3 4">
    <name>EAL2_808p</name>
</geneLocation>
<name>W8T923_PEPAC</name>
<reference evidence="3 4" key="1">
    <citation type="journal article" date="2014" name="Genome Announc.">
        <title>Complete Genome Sequence of Amino Acid-Utilizing Eubacterium acidaminophilum al-2 (DSM 3953).</title>
        <authorList>
            <person name="Poehlein A."/>
            <person name="Andreesen J.R."/>
            <person name="Daniel R."/>
        </authorList>
    </citation>
    <scope>NUCLEOTIDE SEQUENCE [LARGE SCALE GENOMIC DNA]</scope>
    <source>
        <strain evidence="3 4">DSM 3953</strain>
        <plasmid evidence="4">Plasmid EAL2_808p</plasmid>
    </source>
</reference>
<evidence type="ECO:0000313" key="4">
    <source>
        <dbReference type="Proteomes" id="UP000019591"/>
    </source>
</evidence>
<feature type="region of interest" description="Disordered" evidence="1">
    <location>
        <begin position="28"/>
        <end position="48"/>
    </location>
</feature>
<dbReference type="HOGENOM" id="CLU_1426039_0_0_9"/>
<evidence type="ECO:0000256" key="1">
    <source>
        <dbReference type="SAM" id="MobiDB-lite"/>
    </source>
</evidence>
<dbReference type="RefSeq" id="WP_025437001.1">
    <property type="nucleotide sequence ID" value="NZ_CP007453.1"/>
</dbReference>
<keyword evidence="3" id="KW-0614">Plasmid</keyword>
<proteinExistence type="predicted"/>
<evidence type="ECO:0000313" key="3">
    <source>
        <dbReference type="EMBL" id="AHM58164.1"/>
    </source>
</evidence>
<accession>W8T923</accession>
<dbReference type="eggNOG" id="ENOG5033MAX">
    <property type="taxonomic scope" value="Bacteria"/>
</dbReference>
<feature type="compositionally biased region" description="Polar residues" evidence="1">
    <location>
        <begin position="36"/>
        <end position="48"/>
    </location>
</feature>
<dbReference type="KEGG" id="eac:EAL2_808p06610"/>
<feature type="chain" id="PRO_5038718348" description="Lipoprotein" evidence="2">
    <location>
        <begin position="23"/>
        <end position="190"/>
    </location>
</feature>
<organism evidence="3 4">
    <name type="scientific">Peptoclostridium acidaminophilum DSM 3953</name>
    <dbReference type="NCBI Taxonomy" id="1286171"/>
    <lineage>
        <taxon>Bacteria</taxon>
        <taxon>Bacillati</taxon>
        <taxon>Bacillota</taxon>
        <taxon>Clostridia</taxon>
        <taxon>Peptostreptococcales</taxon>
        <taxon>Peptoclostridiaceae</taxon>
        <taxon>Peptoclostridium</taxon>
    </lineage>
</organism>
<protein>
    <recommendedName>
        <fullName evidence="5">Lipoprotein</fullName>
    </recommendedName>
</protein>
<evidence type="ECO:0000256" key="2">
    <source>
        <dbReference type="SAM" id="SignalP"/>
    </source>
</evidence>
<dbReference type="AlphaFoldDB" id="W8T923"/>